<dbReference type="AlphaFoldDB" id="R0HW04"/>
<gene>
    <name evidence="2" type="ORF">CARUB_v10024486mg</name>
</gene>
<dbReference type="STRING" id="81985.R0HW04"/>
<dbReference type="PANTHER" id="PTHR10826:SF41">
    <property type="entry name" value="MITOCHONDRIAL GLYCOPROTEIN FAMILY PROTEIN"/>
    <property type="match status" value="1"/>
</dbReference>
<evidence type="ECO:0000256" key="1">
    <source>
        <dbReference type="SAM" id="MobiDB-lite"/>
    </source>
</evidence>
<feature type="region of interest" description="Disordered" evidence="1">
    <location>
        <begin position="151"/>
        <end position="181"/>
    </location>
</feature>
<name>R0HW04_9BRAS</name>
<dbReference type="Pfam" id="PF02330">
    <property type="entry name" value="MAM33"/>
    <property type="match status" value="1"/>
</dbReference>
<evidence type="ECO:0000313" key="3">
    <source>
        <dbReference type="Proteomes" id="UP000029121"/>
    </source>
</evidence>
<dbReference type="GO" id="GO:0005759">
    <property type="term" value="C:mitochondrial matrix"/>
    <property type="evidence" value="ECO:0007669"/>
    <property type="project" value="InterPro"/>
</dbReference>
<feature type="compositionally biased region" description="Acidic residues" evidence="1">
    <location>
        <begin position="161"/>
        <end position="181"/>
    </location>
</feature>
<dbReference type="InterPro" id="IPR003428">
    <property type="entry name" value="MAM33"/>
</dbReference>
<dbReference type="Gene3D" id="3.10.280.10">
    <property type="entry name" value="Mitochondrial glycoprotein"/>
    <property type="match status" value="1"/>
</dbReference>
<dbReference type="eggNOG" id="KOG2536">
    <property type="taxonomic scope" value="Eukaryota"/>
</dbReference>
<dbReference type="SUPFAM" id="SSF54529">
    <property type="entry name" value="Mitochondrial glycoprotein MAM33-like"/>
    <property type="match status" value="1"/>
</dbReference>
<proteinExistence type="predicted"/>
<protein>
    <recommendedName>
        <fullName evidence="4">Mitochondrial glycoprotein family protein</fullName>
    </recommendedName>
</protein>
<accession>R0HW04</accession>
<evidence type="ECO:0000313" key="2">
    <source>
        <dbReference type="EMBL" id="EOA28288.1"/>
    </source>
</evidence>
<evidence type="ECO:0008006" key="4">
    <source>
        <dbReference type="Google" id="ProtNLM"/>
    </source>
</evidence>
<dbReference type="PANTHER" id="PTHR10826">
    <property type="entry name" value="COMPLEMENT COMPONENT 1"/>
    <property type="match status" value="1"/>
</dbReference>
<sequence length="293" mass="32963">MGFANLCFSRSASRLASSVCGGRVRSISTVVNRPSLVHNPSPLSPFVSRGFLYSTAAVDDDWVSSEKAVLRVIDAEYKGPFDVVDDDVMCLDQFTRFVKALWRNRSVGMRNPPASFPFKVEDNPGDRTVTLTREHNGEHIEVVVSMLFDNGSNDDAHSEESSDDHDDDAPSNESSNDDDDDCSCNTVIPFVVTVTKKSGRSLELRGRATESSYEIIIDAIHVNLPGEDPEVIQDMDDLVLMDHEGLKRKAFNKYLEIRGLNSSTFDIIKSYMLNKLKLEYWLWLDHVKEFLEE</sequence>
<keyword evidence="3" id="KW-1185">Reference proteome</keyword>
<organism evidence="2 3">
    <name type="scientific">Capsella rubella</name>
    <dbReference type="NCBI Taxonomy" id="81985"/>
    <lineage>
        <taxon>Eukaryota</taxon>
        <taxon>Viridiplantae</taxon>
        <taxon>Streptophyta</taxon>
        <taxon>Embryophyta</taxon>
        <taxon>Tracheophyta</taxon>
        <taxon>Spermatophyta</taxon>
        <taxon>Magnoliopsida</taxon>
        <taxon>eudicotyledons</taxon>
        <taxon>Gunneridae</taxon>
        <taxon>Pentapetalae</taxon>
        <taxon>rosids</taxon>
        <taxon>malvids</taxon>
        <taxon>Brassicales</taxon>
        <taxon>Brassicaceae</taxon>
        <taxon>Camelineae</taxon>
        <taxon>Capsella</taxon>
    </lineage>
</organism>
<dbReference type="EMBL" id="KB870808">
    <property type="protein sequence ID" value="EOA28288.1"/>
    <property type="molecule type" value="Genomic_DNA"/>
</dbReference>
<dbReference type="InterPro" id="IPR036561">
    <property type="entry name" value="MAM33_sf"/>
</dbReference>
<reference evidence="3" key="1">
    <citation type="journal article" date="2013" name="Nat. Genet.">
        <title>The Capsella rubella genome and the genomic consequences of rapid mating system evolution.</title>
        <authorList>
            <person name="Slotte T."/>
            <person name="Hazzouri K.M."/>
            <person name="Agren J.A."/>
            <person name="Koenig D."/>
            <person name="Maumus F."/>
            <person name="Guo Y.L."/>
            <person name="Steige K."/>
            <person name="Platts A.E."/>
            <person name="Escobar J.S."/>
            <person name="Newman L.K."/>
            <person name="Wang W."/>
            <person name="Mandakova T."/>
            <person name="Vello E."/>
            <person name="Smith L.M."/>
            <person name="Henz S.R."/>
            <person name="Steffen J."/>
            <person name="Takuno S."/>
            <person name="Brandvain Y."/>
            <person name="Coop G."/>
            <person name="Andolfatto P."/>
            <person name="Hu T.T."/>
            <person name="Blanchette M."/>
            <person name="Clark R.M."/>
            <person name="Quesneville H."/>
            <person name="Nordborg M."/>
            <person name="Gaut B.S."/>
            <person name="Lysak M.A."/>
            <person name="Jenkins J."/>
            <person name="Grimwood J."/>
            <person name="Chapman J."/>
            <person name="Prochnik S."/>
            <person name="Shu S."/>
            <person name="Rokhsar D."/>
            <person name="Schmutz J."/>
            <person name="Weigel D."/>
            <person name="Wright S.I."/>
        </authorList>
    </citation>
    <scope>NUCLEOTIDE SEQUENCE [LARGE SCALE GENOMIC DNA]</scope>
    <source>
        <strain evidence="3">cv. Monte Gargano</strain>
    </source>
</reference>
<dbReference type="Proteomes" id="UP000029121">
    <property type="component" value="Unassembled WGS sequence"/>
</dbReference>